<reference evidence="3" key="3">
    <citation type="submission" date="2025-04" db="UniProtKB">
        <authorList>
            <consortium name="RefSeq"/>
        </authorList>
    </citation>
    <scope>IDENTIFICATION</scope>
    <source>
        <strain evidence="3">CBS 304.34</strain>
    </source>
</reference>
<keyword evidence="2" id="KW-1185">Reference proteome</keyword>
<accession>A0A6A6Y3C8</accession>
<evidence type="ECO:0000313" key="1">
    <source>
        <dbReference type="EMBL" id="KAF2803336.1"/>
    </source>
</evidence>
<dbReference type="GeneID" id="54467788"/>
<dbReference type="Proteomes" id="UP000504636">
    <property type="component" value="Unplaced"/>
</dbReference>
<evidence type="ECO:0000313" key="2">
    <source>
        <dbReference type="Proteomes" id="UP000504636"/>
    </source>
</evidence>
<reference evidence="1 3" key="1">
    <citation type="journal article" date="2020" name="Stud. Mycol.">
        <title>101 Dothideomycetes genomes: a test case for predicting lifestyles and emergence of pathogens.</title>
        <authorList>
            <person name="Haridas S."/>
            <person name="Albert R."/>
            <person name="Binder M."/>
            <person name="Bloem J."/>
            <person name="Labutti K."/>
            <person name="Salamov A."/>
            <person name="Andreopoulos B."/>
            <person name="Baker S."/>
            <person name="Barry K."/>
            <person name="Bills G."/>
            <person name="Bluhm B."/>
            <person name="Cannon C."/>
            <person name="Castanera R."/>
            <person name="Culley D."/>
            <person name="Daum C."/>
            <person name="Ezra D."/>
            <person name="Gonzalez J."/>
            <person name="Henrissat B."/>
            <person name="Kuo A."/>
            <person name="Liang C."/>
            <person name="Lipzen A."/>
            <person name="Lutzoni F."/>
            <person name="Magnuson J."/>
            <person name="Mondo S."/>
            <person name="Nolan M."/>
            <person name="Ohm R."/>
            <person name="Pangilinan J."/>
            <person name="Park H.-J."/>
            <person name="Ramirez L."/>
            <person name="Alfaro M."/>
            <person name="Sun H."/>
            <person name="Tritt A."/>
            <person name="Yoshinaga Y."/>
            <person name="Zwiers L.-H."/>
            <person name="Turgeon B."/>
            <person name="Goodwin S."/>
            <person name="Spatafora J."/>
            <person name="Crous P."/>
            <person name="Grigoriev I."/>
        </authorList>
    </citation>
    <scope>NUCLEOTIDE SEQUENCE</scope>
    <source>
        <strain evidence="1 3">CBS 304.34</strain>
    </source>
</reference>
<proteinExistence type="predicted"/>
<sequence>MSRKTFGDLVTLSDYPSDPIGYYQAMAKDLRAITRSPSVRPAFAKIVTSLVYTVHCSHLCDGPAGRCLHQRAPLHDWIVGSAKKIRDRFPATRKATLALACRYRDLWSGGQCFMGRESDEETYSRIERVGKVNESAKVAAKKNVAKFWSHNLGLYMEIFQNGWTLSFTHDTSRPIRSPLALWLIWMRSGILSRRNEAP</sequence>
<dbReference type="RefSeq" id="XP_033570300.1">
    <property type="nucleotide sequence ID" value="XM_033726895.1"/>
</dbReference>
<gene>
    <name evidence="1 3" type="ORF">BDZ99DRAFT_547275</name>
</gene>
<reference evidence="3" key="2">
    <citation type="submission" date="2020-04" db="EMBL/GenBank/DDBJ databases">
        <authorList>
            <consortium name="NCBI Genome Project"/>
        </authorList>
    </citation>
    <scope>NUCLEOTIDE SEQUENCE</scope>
    <source>
        <strain evidence="3">CBS 304.34</strain>
    </source>
</reference>
<name>A0A6A6Y3C8_9PEZI</name>
<organism evidence="1">
    <name type="scientific">Mytilinidion resinicola</name>
    <dbReference type="NCBI Taxonomy" id="574789"/>
    <lineage>
        <taxon>Eukaryota</taxon>
        <taxon>Fungi</taxon>
        <taxon>Dikarya</taxon>
        <taxon>Ascomycota</taxon>
        <taxon>Pezizomycotina</taxon>
        <taxon>Dothideomycetes</taxon>
        <taxon>Pleosporomycetidae</taxon>
        <taxon>Mytilinidiales</taxon>
        <taxon>Mytilinidiaceae</taxon>
        <taxon>Mytilinidion</taxon>
    </lineage>
</organism>
<protein>
    <submittedName>
        <fullName evidence="1 3">Uncharacterized protein</fullName>
    </submittedName>
</protein>
<dbReference type="AlphaFoldDB" id="A0A6A6Y3C8"/>
<dbReference type="EMBL" id="MU003718">
    <property type="protein sequence ID" value="KAF2803336.1"/>
    <property type="molecule type" value="Genomic_DNA"/>
</dbReference>
<evidence type="ECO:0000313" key="3">
    <source>
        <dbReference type="RefSeq" id="XP_033570300.1"/>
    </source>
</evidence>